<dbReference type="InterPro" id="IPR011047">
    <property type="entry name" value="Quinoprotein_ADH-like_sf"/>
</dbReference>
<dbReference type="Pfam" id="PF13360">
    <property type="entry name" value="PQQ_2"/>
    <property type="match status" value="1"/>
</dbReference>
<dbReference type="HAMAP" id="MF_00923">
    <property type="entry name" value="OM_assembly_BamB"/>
    <property type="match status" value="1"/>
</dbReference>
<dbReference type="PANTHER" id="PTHR34512">
    <property type="entry name" value="CELL SURFACE PROTEIN"/>
    <property type="match status" value="1"/>
</dbReference>
<gene>
    <name evidence="5" type="ORF">MNBD_GAMMA05-774</name>
</gene>
<evidence type="ECO:0000256" key="3">
    <source>
        <dbReference type="ARBA" id="ARBA00023237"/>
    </source>
</evidence>
<dbReference type="NCBIfam" id="TIGR03300">
    <property type="entry name" value="assembly_YfgL"/>
    <property type="match status" value="1"/>
</dbReference>
<evidence type="ECO:0000256" key="2">
    <source>
        <dbReference type="ARBA" id="ARBA00023136"/>
    </source>
</evidence>
<accession>A0A3B0WT43</accession>
<name>A0A3B0WT43_9ZZZZ</name>
<proteinExistence type="inferred from homology"/>
<evidence type="ECO:0000313" key="5">
    <source>
        <dbReference type="EMBL" id="VAW54282.1"/>
    </source>
</evidence>
<dbReference type="InterPro" id="IPR002372">
    <property type="entry name" value="PQQ_rpt_dom"/>
</dbReference>
<dbReference type="PANTHER" id="PTHR34512:SF30">
    <property type="entry name" value="OUTER MEMBRANE PROTEIN ASSEMBLY FACTOR BAMB"/>
    <property type="match status" value="1"/>
</dbReference>
<dbReference type="EMBL" id="UOFE01000039">
    <property type="protein sequence ID" value="VAW54282.1"/>
    <property type="molecule type" value="Genomic_DNA"/>
</dbReference>
<feature type="domain" description="Pyrrolo-quinoline quinone repeat" evidence="4">
    <location>
        <begin position="106"/>
        <end position="329"/>
    </location>
</feature>
<organism evidence="5">
    <name type="scientific">hydrothermal vent metagenome</name>
    <dbReference type="NCBI Taxonomy" id="652676"/>
    <lineage>
        <taxon>unclassified sequences</taxon>
        <taxon>metagenomes</taxon>
        <taxon>ecological metagenomes</taxon>
    </lineage>
</organism>
<dbReference type="InterPro" id="IPR018391">
    <property type="entry name" value="PQQ_b-propeller_rpt"/>
</dbReference>
<keyword evidence="1" id="KW-0732">Signal</keyword>
<dbReference type="AlphaFoldDB" id="A0A3B0WT43"/>
<evidence type="ECO:0000256" key="1">
    <source>
        <dbReference type="ARBA" id="ARBA00022729"/>
    </source>
</evidence>
<protein>
    <submittedName>
        <fullName evidence="5">Outer membrane protein YfgL, lipoprotein component of the protein assembly complex (Forms a complex with YaeT, YfiO, and NlpB)</fullName>
    </submittedName>
</protein>
<sequence>MLVSFAILSPIKNYSKYTVPTNHAFCLTRYLVLLCAALFLSACADDDNLDQPAELVPFYSKQYLEVTWHQSSGLGAEEQYVFLQPLILEDIAVTASRNGLIRVVSLEDGGFEPDIELESVISAGVGGDENIWLVATRDAYVIAIDAKKRRELWRTRVPSEVLARPVVYDDTVVIRTIDGKILSLDGENGKIRWQYERTIPDLTLRGTSEPVIARGKIFAGLADGRLIALSPDNGEVIWDIALAVPSGRSEIQRLIDIDGDAQLYGRVLYAASFQGRIAAIDVDRGQFLWARDFSTHTGVLVDDKVLYSSDDNGHLWALDRLNGATIWKQDKLAHRKLTRPTIIGDYIAVGDFEGYVHLMSRYDGRFIARYQLGQFDDLGWQLGTGIIVPPIVKGDDRLVVVTRGGIVYSLALRERDDDF</sequence>
<evidence type="ECO:0000259" key="4">
    <source>
        <dbReference type="Pfam" id="PF13360"/>
    </source>
</evidence>
<dbReference type="InterPro" id="IPR017687">
    <property type="entry name" value="BamB"/>
</dbReference>
<dbReference type="SUPFAM" id="SSF50998">
    <property type="entry name" value="Quinoprotein alcohol dehydrogenase-like"/>
    <property type="match status" value="1"/>
</dbReference>
<dbReference type="Gene3D" id="2.130.10.10">
    <property type="entry name" value="YVTN repeat-like/Quinoprotein amine dehydrogenase"/>
    <property type="match status" value="1"/>
</dbReference>
<keyword evidence="2" id="KW-0472">Membrane</keyword>
<keyword evidence="5" id="KW-0449">Lipoprotein</keyword>
<keyword evidence="3" id="KW-0998">Cell outer membrane</keyword>
<dbReference type="SMART" id="SM00564">
    <property type="entry name" value="PQQ"/>
    <property type="match status" value="7"/>
</dbReference>
<reference evidence="5" key="1">
    <citation type="submission" date="2018-06" db="EMBL/GenBank/DDBJ databases">
        <authorList>
            <person name="Zhirakovskaya E."/>
        </authorList>
    </citation>
    <scope>NUCLEOTIDE SEQUENCE</scope>
</reference>
<dbReference type="InterPro" id="IPR015943">
    <property type="entry name" value="WD40/YVTN_repeat-like_dom_sf"/>
</dbReference>